<evidence type="ECO:0000313" key="2">
    <source>
        <dbReference type="EMBL" id="PAF27429.1"/>
    </source>
</evidence>
<organism evidence="2 3">
    <name type="scientific">Shouchella clausii</name>
    <name type="common">Alkalihalobacillus clausii</name>
    <dbReference type="NCBI Taxonomy" id="79880"/>
    <lineage>
        <taxon>Bacteria</taxon>
        <taxon>Bacillati</taxon>
        <taxon>Bacillota</taxon>
        <taxon>Bacilli</taxon>
        <taxon>Bacillales</taxon>
        <taxon>Bacillaceae</taxon>
        <taxon>Shouchella</taxon>
    </lineage>
</organism>
<dbReference type="RefSeq" id="WP_095327774.1">
    <property type="nucleotide sequence ID" value="NZ_NPBS01000013.1"/>
</dbReference>
<keyword evidence="1" id="KW-0812">Transmembrane</keyword>
<proteinExistence type="predicted"/>
<feature type="transmembrane region" description="Helical" evidence="1">
    <location>
        <begin position="68"/>
        <end position="90"/>
    </location>
</feature>
<evidence type="ECO:0000313" key="3">
    <source>
        <dbReference type="Proteomes" id="UP000216133"/>
    </source>
</evidence>
<feature type="transmembrane region" description="Helical" evidence="1">
    <location>
        <begin position="38"/>
        <end position="56"/>
    </location>
</feature>
<keyword evidence="1" id="KW-0472">Membrane</keyword>
<gene>
    <name evidence="2" type="ORF">CHH61_03265</name>
</gene>
<accession>A0A268S4K5</accession>
<dbReference type="EMBL" id="NPBS01000013">
    <property type="protein sequence ID" value="PAF27429.1"/>
    <property type="molecule type" value="Genomic_DNA"/>
</dbReference>
<protein>
    <submittedName>
        <fullName evidence="2">Uncharacterized protein</fullName>
    </submittedName>
</protein>
<evidence type="ECO:0000256" key="1">
    <source>
        <dbReference type="SAM" id="Phobius"/>
    </source>
</evidence>
<name>A0A268S4K5_SHOCL</name>
<keyword evidence="1" id="KW-1133">Transmembrane helix</keyword>
<reference evidence="2 3" key="1">
    <citation type="submission" date="2017-07" db="EMBL/GenBank/DDBJ databases">
        <title>Isolation and whole genome analysis of endospore-forming bacteria from heroin.</title>
        <authorList>
            <person name="Kalinowski J."/>
            <person name="Ahrens B."/>
            <person name="Al-Dilaimi A."/>
            <person name="Winkler A."/>
            <person name="Wibberg D."/>
            <person name="Schleenbecker U."/>
            <person name="Ruckert C."/>
            <person name="Wolfel R."/>
            <person name="Grass G."/>
        </authorList>
    </citation>
    <scope>NUCLEOTIDE SEQUENCE [LARGE SCALE GENOMIC DNA]</scope>
    <source>
        <strain evidence="2 3">7523-2</strain>
    </source>
</reference>
<dbReference type="Proteomes" id="UP000216133">
    <property type="component" value="Unassembled WGS sequence"/>
</dbReference>
<sequence>MLIIGMMSLVVAIYIGLILGISEKFKNNQIRLAGGSKLMIPLLPVILFFLHCKIFAGHIRNNHYRLAFGVIKFYMTKFPILVGIIIQSHYDSEWLESTKPGCCRNPVKCAK</sequence>
<dbReference type="AlphaFoldDB" id="A0A268S4K5"/>
<comment type="caution">
    <text evidence="2">The sequence shown here is derived from an EMBL/GenBank/DDBJ whole genome shotgun (WGS) entry which is preliminary data.</text>
</comment>